<dbReference type="InterPro" id="IPR032466">
    <property type="entry name" value="Metal_Hydrolase"/>
</dbReference>
<comment type="caution">
    <text evidence="2">The sequence shown here is derived from an EMBL/GenBank/DDBJ whole genome shotgun (WGS) entry which is preliminary data.</text>
</comment>
<protein>
    <recommendedName>
        <fullName evidence="1">Amidohydrolase 3 domain-containing protein</fullName>
    </recommendedName>
</protein>
<dbReference type="Gene3D" id="3.20.20.140">
    <property type="entry name" value="Metal-dependent hydrolases"/>
    <property type="match status" value="1"/>
</dbReference>
<dbReference type="GO" id="GO:0016812">
    <property type="term" value="F:hydrolase activity, acting on carbon-nitrogen (but not peptide) bonds, in cyclic amides"/>
    <property type="evidence" value="ECO:0007669"/>
    <property type="project" value="TreeGrafter"/>
</dbReference>
<dbReference type="EMBL" id="MHQI01000063">
    <property type="protein sequence ID" value="OGZ98546.1"/>
    <property type="molecule type" value="Genomic_DNA"/>
</dbReference>
<dbReference type="InterPro" id="IPR011059">
    <property type="entry name" value="Metal-dep_hydrolase_composite"/>
</dbReference>
<dbReference type="GO" id="GO:0005829">
    <property type="term" value="C:cytosol"/>
    <property type="evidence" value="ECO:0007669"/>
    <property type="project" value="TreeGrafter"/>
</dbReference>
<sequence length="525" mass="57563">MASYDILIKSGTVIDGTGESMKETDIGIKDDEIAAIGKLGDTKAETVIDATGKYVTPGFVDITNHSDTYLTLFTCPNLESLVMQGITTIVGGNCGASLAPLGRSEAINAIKKWADPAKLNLNWATVEEYLQTLDTLRPGVNVGTFVGFGTLRRGVIGDEIRRLELEEREKVKLLLEKGIQQGAFGLSLGLSYGHERIARTEEIIDVCQALRENGGIVKIHLRSEGGGLLASINEAVRIGREAKVPVQISHLKAIGKQAWGNVTKALQLIEYASQSGVNITFDVSPYATTGSSLYLLIPPWARQGGFTELFRRIDNPREKALLIKDLKSFTLHYDKILITSATVKTIVGQTIAQIAETAQLSPEETLIEIVRANEGRVAIIGRTVSLKNVETQIQNKHSFIASDGVGYAQEEYRSGNLVHPRSFGTFPRFWHRFVEHLKLFSPEEAVVKMASGPAEKLGIAKRGILKKGNFADVLVFDPKLLKDRARYRNPFRYAAGLEWSVINGKVAVEQGKYMGTRAGKALRKK</sequence>
<dbReference type="InterPro" id="IPR050378">
    <property type="entry name" value="Metallo-dep_Hydrolases_sf"/>
</dbReference>
<evidence type="ECO:0000313" key="3">
    <source>
        <dbReference type="Proteomes" id="UP000179023"/>
    </source>
</evidence>
<dbReference type="PANTHER" id="PTHR11647">
    <property type="entry name" value="HYDRANTOINASE/DIHYDROPYRIMIDINASE FAMILY MEMBER"/>
    <property type="match status" value="1"/>
</dbReference>
<name>A0A1G2KGF3_9BACT</name>
<organism evidence="2 3">
    <name type="scientific">Candidatus Sungbacteria bacterium RIFCSPHIGHO2_02_FULL_47_11</name>
    <dbReference type="NCBI Taxonomy" id="1802270"/>
    <lineage>
        <taxon>Bacteria</taxon>
        <taxon>Candidatus Sungiibacteriota</taxon>
    </lineage>
</organism>
<accession>A0A1G2KGF3</accession>
<feature type="domain" description="Amidohydrolase 3" evidence="1">
    <location>
        <begin position="47"/>
        <end position="249"/>
    </location>
</feature>
<dbReference type="InterPro" id="IPR023100">
    <property type="entry name" value="D-aminoacylase_insert_dom_sf"/>
</dbReference>
<dbReference type="AlphaFoldDB" id="A0A1G2KGF3"/>
<dbReference type="SUPFAM" id="SSF51338">
    <property type="entry name" value="Composite domain of metallo-dependent hydrolases"/>
    <property type="match status" value="1"/>
</dbReference>
<dbReference type="Proteomes" id="UP000179023">
    <property type="component" value="Unassembled WGS sequence"/>
</dbReference>
<evidence type="ECO:0000259" key="1">
    <source>
        <dbReference type="Pfam" id="PF07969"/>
    </source>
</evidence>
<reference evidence="2 3" key="1">
    <citation type="journal article" date="2016" name="Nat. Commun.">
        <title>Thousands of microbial genomes shed light on interconnected biogeochemical processes in an aquifer system.</title>
        <authorList>
            <person name="Anantharaman K."/>
            <person name="Brown C.T."/>
            <person name="Hug L.A."/>
            <person name="Sharon I."/>
            <person name="Castelle C.J."/>
            <person name="Probst A.J."/>
            <person name="Thomas B.C."/>
            <person name="Singh A."/>
            <person name="Wilkins M.J."/>
            <person name="Karaoz U."/>
            <person name="Brodie E.L."/>
            <person name="Williams K.H."/>
            <person name="Hubbard S.S."/>
            <person name="Banfield J.F."/>
        </authorList>
    </citation>
    <scope>NUCLEOTIDE SEQUENCE [LARGE SCALE GENOMIC DNA]</scope>
</reference>
<dbReference type="Gene3D" id="2.30.40.10">
    <property type="entry name" value="Urease, subunit C, domain 1"/>
    <property type="match status" value="1"/>
</dbReference>
<gene>
    <name evidence="2" type="ORF">A3C07_01185</name>
</gene>
<proteinExistence type="predicted"/>
<dbReference type="Pfam" id="PF07969">
    <property type="entry name" value="Amidohydro_3"/>
    <property type="match status" value="1"/>
</dbReference>
<dbReference type="GO" id="GO:0016811">
    <property type="term" value="F:hydrolase activity, acting on carbon-nitrogen (but not peptide) bonds, in linear amides"/>
    <property type="evidence" value="ECO:0007669"/>
    <property type="project" value="InterPro"/>
</dbReference>
<dbReference type="PANTHER" id="PTHR11647:SF1">
    <property type="entry name" value="COLLAPSIN RESPONSE MEDIATOR PROTEIN"/>
    <property type="match status" value="1"/>
</dbReference>
<dbReference type="SUPFAM" id="SSF51556">
    <property type="entry name" value="Metallo-dependent hydrolases"/>
    <property type="match status" value="1"/>
</dbReference>
<dbReference type="InterPro" id="IPR013108">
    <property type="entry name" value="Amidohydro_3"/>
</dbReference>
<evidence type="ECO:0000313" key="2">
    <source>
        <dbReference type="EMBL" id="OGZ98546.1"/>
    </source>
</evidence>
<dbReference type="STRING" id="1802270.A3C07_01185"/>
<dbReference type="Gene3D" id="3.30.1490.130">
    <property type="entry name" value="D-aminoacylase. Domain 3"/>
    <property type="match status" value="1"/>
</dbReference>